<accession>A0A3B1A6T6</accession>
<organism evidence="2">
    <name type="scientific">hydrothermal vent metagenome</name>
    <dbReference type="NCBI Taxonomy" id="652676"/>
    <lineage>
        <taxon>unclassified sequences</taxon>
        <taxon>metagenomes</taxon>
        <taxon>ecological metagenomes</taxon>
    </lineage>
</organism>
<name>A0A3B1A6T6_9ZZZZ</name>
<dbReference type="InterPro" id="IPR001296">
    <property type="entry name" value="Glyco_trans_1"/>
</dbReference>
<dbReference type="EMBL" id="UOFO01000149">
    <property type="protein sequence ID" value="VAW88616.1"/>
    <property type="molecule type" value="Genomic_DNA"/>
</dbReference>
<dbReference type="Pfam" id="PF00534">
    <property type="entry name" value="Glycos_transf_1"/>
    <property type="match status" value="1"/>
</dbReference>
<proteinExistence type="predicted"/>
<protein>
    <recommendedName>
        <fullName evidence="1">Glycosyl transferase family 1 domain-containing protein</fullName>
    </recommendedName>
</protein>
<dbReference type="GO" id="GO:0016757">
    <property type="term" value="F:glycosyltransferase activity"/>
    <property type="evidence" value="ECO:0007669"/>
    <property type="project" value="InterPro"/>
</dbReference>
<sequence>MLKVDNGLYIVWKVYQRRVESIGGKLDLVVKYIHYSWEEKSKFFKALSYILKLCVTLAHFIRYRPKVVILQLPPTPLLYLGWLYCKLSGATLVADCHNAMIQSFWVKWPLVSKMLAAPTSVLVHNEQVLDSAHQIGINAVVIRDPLPETSNLEDSVEKWGLEKDGYVLVPWNFAPDEPLEEFAEAARLTPHIQYVSTWFVERLSSHLRNSMPENILFTGFLEADDFNCLFANAGAVLSLTTREGTQSSAASEAISFEIPLVLSDIDTARKLYKDAPVFVQNTPISIVKGIETALKNRPVLRKKLAELKVTMDEELNAELTTLIKLLNLNCKNI</sequence>
<evidence type="ECO:0000313" key="2">
    <source>
        <dbReference type="EMBL" id="VAW88616.1"/>
    </source>
</evidence>
<feature type="domain" description="Glycosyl transferase family 1" evidence="1">
    <location>
        <begin position="212"/>
        <end position="305"/>
    </location>
</feature>
<gene>
    <name evidence="2" type="ORF">MNBD_GAMMA16-1162</name>
</gene>
<reference evidence="2" key="1">
    <citation type="submission" date="2018-06" db="EMBL/GenBank/DDBJ databases">
        <authorList>
            <person name="Zhirakovskaya E."/>
        </authorList>
    </citation>
    <scope>NUCLEOTIDE SEQUENCE</scope>
</reference>
<dbReference type="AlphaFoldDB" id="A0A3B1A6T6"/>
<evidence type="ECO:0000259" key="1">
    <source>
        <dbReference type="Pfam" id="PF00534"/>
    </source>
</evidence>
<dbReference type="Gene3D" id="3.40.50.2000">
    <property type="entry name" value="Glycogen Phosphorylase B"/>
    <property type="match status" value="1"/>
</dbReference>
<dbReference type="SUPFAM" id="SSF53756">
    <property type="entry name" value="UDP-Glycosyltransferase/glycogen phosphorylase"/>
    <property type="match status" value="1"/>
</dbReference>